<feature type="region of interest" description="Disordered" evidence="6">
    <location>
        <begin position="173"/>
        <end position="202"/>
    </location>
</feature>
<dbReference type="Pfam" id="PF02620">
    <property type="entry name" value="YceD"/>
    <property type="match status" value="1"/>
</dbReference>
<evidence type="ECO:0000256" key="5">
    <source>
        <dbReference type="ARBA" id="ARBA00031841"/>
    </source>
</evidence>
<evidence type="ECO:0000256" key="3">
    <source>
        <dbReference type="ARBA" id="ARBA00015716"/>
    </source>
</evidence>
<evidence type="ECO:0000313" key="8">
    <source>
        <dbReference type="Proteomes" id="UP000199046"/>
    </source>
</evidence>
<evidence type="ECO:0000256" key="4">
    <source>
        <dbReference type="ARBA" id="ARBA00022517"/>
    </source>
</evidence>
<protein>
    <recommendedName>
        <fullName evidence="3">Large ribosomal RNA subunit accumulation protein YceD</fullName>
    </recommendedName>
    <alternativeName>
        <fullName evidence="5">23S rRNA accumulation protein YceD</fullName>
    </alternativeName>
</protein>
<reference evidence="8" key="1">
    <citation type="submission" date="2016-10" db="EMBL/GenBank/DDBJ databases">
        <authorList>
            <person name="Varghese N."/>
            <person name="Submissions S."/>
        </authorList>
    </citation>
    <scope>NUCLEOTIDE SEQUENCE [LARGE SCALE GENOMIC DNA]</scope>
    <source>
        <strain evidence="8">DSM 23439</strain>
    </source>
</reference>
<name>A0A1I1FW67_9GAMM</name>
<dbReference type="GO" id="GO:0042254">
    <property type="term" value="P:ribosome biogenesis"/>
    <property type="evidence" value="ECO:0007669"/>
    <property type="project" value="UniProtKB-KW"/>
</dbReference>
<sequence length="202" mass="22416">MNAGNLKGIICNNSFDTFTDNPYYCAPMSTTRLPKTVEPYRLAASGEHLEGSVTLSAMPRIVDVIGRQEVECHVVMTFDLDEQRQHYIEGSLAADVEMPCQRCLQPMPVHLESTFLLGMVTSDALAATLPARYEPVLVEDEHLDLLPVVEDELLLTLPQVVYHDEADCAVSRDSLQSGDEAEQETPARADNPFSVLRSLKDH</sequence>
<comment type="similarity">
    <text evidence="2">Belongs to the DUF177 domain family.</text>
</comment>
<evidence type="ECO:0000256" key="1">
    <source>
        <dbReference type="ARBA" id="ARBA00002868"/>
    </source>
</evidence>
<comment type="function">
    <text evidence="1">Plays a role in synthesis, processing and/or stability of 23S rRNA.</text>
</comment>
<gene>
    <name evidence="7" type="ORF">SAMN05421848_0305</name>
</gene>
<dbReference type="STRING" id="402385.SAMN05421848_0305"/>
<evidence type="ECO:0000313" key="7">
    <source>
        <dbReference type="EMBL" id="SFC03697.1"/>
    </source>
</evidence>
<dbReference type="PANTHER" id="PTHR38099">
    <property type="entry name" value="LARGE RIBOSOMAL RNA SUBUNIT ACCUMULATION PROTEIN YCED"/>
    <property type="match status" value="1"/>
</dbReference>
<dbReference type="Proteomes" id="UP000199046">
    <property type="component" value="Unassembled WGS sequence"/>
</dbReference>
<proteinExistence type="inferred from homology"/>
<evidence type="ECO:0000256" key="6">
    <source>
        <dbReference type="SAM" id="MobiDB-lite"/>
    </source>
</evidence>
<accession>A0A1I1FW67</accession>
<dbReference type="AlphaFoldDB" id="A0A1I1FW67"/>
<dbReference type="EMBL" id="FOLY01000001">
    <property type="protein sequence ID" value="SFC03697.1"/>
    <property type="molecule type" value="Genomic_DNA"/>
</dbReference>
<dbReference type="InterPro" id="IPR039255">
    <property type="entry name" value="YceD_bac"/>
</dbReference>
<keyword evidence="8" id="KW-1185">Reference proteome</keyword>
<dbReference type="PANTHER" id="PTHR38099:SF1">
    <property type="entry name" value="LARGE RIBOSOMAL RNA SUBUNIT ACCUMULATION PROTEIN YCED"/>
    <property type="match status" value="1"/>
</dbReference>
<dbReference type="GO" id="GO:0005829">
    <property type="term" value="C:cytosol"/>
    <property type="evidence" value="ECO:0007669"/>
    <property type="project" value="TreeGrafter"/>
</dbReference>
<organism evidence="7 8">
    <name type="scientific">Kushneria avicenniae</name>
    <dbReference type="NCBI Taxonomy" id="402385"/>
    <lineage>
        <taxon>Bacteria</taxon>
        <taxon>Pseudomonadati</taxon>
        <taxon>Pseudomonadota</taxon>
        <taxon>Gammaproteobacteria</taxon>
        <taxon>Oceanospirillales</taxon>
        <taxon>Halomonadaceae</taxon>
        <taxon>Kushneria</taxon>
    </lineage>
</organism>
<evidence type="ECO:0000256" key="2">
    <source>
        <dbReference type="ARBA" id="ARBA00010740"/>
    </source>
</evidence>
<keyword evidence="4" id="KW-0690">Ribosome biogenesis</keyword>
<dbReference type="InterPro" id="IPR003772">
    <property type="entry name" value="YceD"/>
</dbReference>